<dbReference type="RefSeq" id="WP_074714348.1">
    <property type="nucleotide sequence ID" value="NZ_FNWV01000001.1"/>
</dbReference>
<accession>A0A1H6I0D5</accession>
<feature type="transmembrane region" description="Helical" evidence="1">
    <location>
        <begin position="187"/>
        <end position="210"/>
    </location>
</feature>
<protein>
    <recommendedName>
        <fullName evidence="4">DUF2628 domain-containing protein</fullName>
    </recommendedName>
</protein>
<sequence length="323" mass="36236">MDYKGEKCPVCGEIFTDDDDIVVCPECGTPHHRSCYTAESRCANEEYHSTGRKWERTVQKKPLYKVCPVCNFPNRVTDNNCQRCGAEINDISIVSMNENEPEKVDDNIQAAFSADQEAFLDPIKYLGLDPDEDMGGASMQEVTDFVGPSTIYYLPKFKRMKDDGTKPSFNFFSLIFPTLYFANRKMWGWAILAAVLGVLLNLPADLLLYIEEFPDSLASFISNNKSMIQAVSDICLVADIGVRALFCLFANWLYFRFAMNSLKKHKTGGRPASSIKAEGGIKPMNMLIITAIKYGIGFIVLAALYYGFEMATTIKDFSTLCLM</sequence>
<keyword evidence="1" id="KW-0812">Transmembrane</keyword>
<keyword evidence="1" id="KW-0472">Membrane</keyword>
<evidence type="ECO:0000313" key="3">
    <source>
        <dbReference type="Proteomes" id="UP000183190"/>
    </source>
</evidence>
<evidence type="ECO:0000313" key="2">
    <source>
        <dbReference type="EMBL" id="SEH41765.1"/>
    </source>
</evidence>
<organism evidence="2 3">
    <name type="scientific">Ruminococcus flavefaciens</name>
    <dbReference type="NCBI Taxonomy" id="1265"/>
    <lineage>
        <taxon>Bacteria</taxon>
        <taxon>Bacillati</taxon>
        <taxon>Bacillota</taxon>
        <taxon>Clostridia</taxon>
        <taxon>Eubacteriales</taxon>
        <taxon>Oscillospiraceae</taxon>
        <taxon>Ruminococcus</taxon>
    </lineage>
</organism>
<gene>
    <name evidence="2" type="ORF">SAMN02910265_00544</name>
</gene>
<keyword evidence="1" id="KW-1133">Transmembrane helix</keyword>
<dbReference type="InterPro" id="IPR039522">
    <property type="entry name" value="RING_finger_1_prok"/>
</dbReference>
<dbReference type="Pfam" id="PF10947">
    <property type="entry name" value="DUF2628"/>
    <property type="match status" value="1"/>
</dbReference>
<proteinExistence type="predicted"/>
<evidence type="ECO:0000256" key="1">
    <source>
        <dbReference type="SAM" id="Phobius"/>
    </source>
</evidence>
<feature type="transmembrane region" description="Helical" evidence="1">
    <location>
        <begin position="230"/>
        <end position="255"/>
    </location>
</feature>
<dbReference type="Pfam" id="PF14446">
    <property type="entry name" value="Prok-RING_1"/>
    <property type="match status" value="1"/>
</dbReference>
<evidence type="ECO:0008006" key="4">
    <source>
        <dbReference type="Google" id="ProtNLM"/>
    </source>
</evidence>
<dbReference type="Proteomes" id="UP000183190">
    <property type="component" value="Unassembled WGS sequence"/>
</dbReference>
<feature type="transmembrane region" description="Helical" evidence="1">
    <location>
        <begin position="286"/>
        <end position="308"/>
    </location>
</feature>
<reference evidence="2 3" key="1">
    <citation type="submission" date="2016-10" db="EMBL/GenBank/DDBJ databases">
        <authorList>
            <person name="de Groot N.N."/>
        </authorList>
    </citation>
    <scope>NUCLEOTIDE SEQUENCE [LARGE SCALE GENOMIC DNA]</scope>
    <source>
        <strain evidence="2 3">YAD2003</strain>
    </source>
</reference>
<dbReference type="EMBL" id="FNWV01000001">
    <property type="protein sequence ID" value="SEH41765.1"/>
    <property type="molecule type" value="Genomic_DNA"/>
</dbReference>
<dbReference type="InterPro" id="IPR024399">
    <property type="entry name" value="DUF2628"/>
</dbReference>
<dbReference type="AlphaFoldDB" id="A0A1H6I0D5"/>
<name>A0A1H6I0D5_RUMFL</name>